<evidence type="ECO:0000313" key="12">
    <source>
        <dbReference type="Proteomes" id="UP000186513"/>
    </source>
</evidence>
<evidence type="ECO:0000256" key="2">
    <source>
        <dbReference type="ARBA" id="ARBA00022475"/>
    </source>
</evidence>
<dbReference type="AlphaFoldDB" id="A0A1K2HII7"/>
<evidence type="ECO:0000256" key="6">
    <source>
        <dbReference type="ARBA" id="ARBA00023224"/>
    </source>
</evidence>
<dbReference type="EMBL" id="FPKR01000007">
    <property type="protein sequence ID" value="SFZ76652.1"/>
    <property type="molecule type" value="Genomic_DNA"/>
</dbReference>
<evidence type="ECO:0000256" key="4">
    <source>
        <dbReference type="ARBA" id="ARBA00022989"/>
    </source>
</evidence>
<keyword evidence="3 9" id="KW-0812">Transmembrane</keyword>
<dbReference type="PANTHER" id="PTHR32089:SF112">
    <property type="entry name" value="LYSOZYME-LIKE PROTEIN-RELATED"/>
    <property type="match status" value="1"/>
</dbReference>
<dbReference type="STRING" id="1121279.SAMN02745887_02046"/>
<dbReference type="InterPro" id="IPR033480">
    <property type="entry name" value="sCache_2"/>
</dbReference>
<dbReference type="SUPFAM" id="SSF58104">
    <property type="entry name" value="Methyl-accepting chemotaxis protein (MCP) signaling domain"/>
    <property type="match status" value="1"/>
</dbReference>
<evidence type="ECO:0000256" key="1">
    <source>
        <dbReference type="ARBA" id="ARBA00004651"/>
    </source>
</evidence>
<evidence type="ECO:0000256" key="3">
    <source>
        <dbReference type="ARBA" id="ARBA00022692"/>
    </source>
</evidence>
<keyword evidence="6 8" id="KW-0807">Transducer</keyword>
<dbReference type="Pfam" id="PF17200">
    <property type="entry name" value="sCache_2"/>
    <property type="match status" value="1"/>
</dbReference>
<gene>
    <name evidence="11" type="ORF">SAMN02745887_02046</name>
</gene>
<evidence type="ECO:0000256" key="8">
    <source>
        <dbReference type="PROSITE-ProRule" id="PRU00284"/>
    </source>
</evidence>
<dbReference type="Gene3D" id="3.30.450.20">
    <property type="entry name" value="PAS domain"/>
    <property type="match status" value="1"/>
</dbReference>
<organism evidence="11 12">
    <name type="scientific">Chitinimonas taiwanensis DSM 18899</name>
    <dbReference type="NCBI Taxonomy" id="1121279"/>
    <lineage>
        <taxon>Bacteria</taxon>
        <taxon>Pseudomonadati</taxon>
        <taxon>Pseudomonadota</taxon>
        <taxon>Betaproteobacteria</taxon>
        <taxon>Neisseriales</taxon>
        <taxon>Chitinibacteraceae</taxon>
        <taxon>Chitinimonas</taxon>
    </lineage>
</organism>
<reference evidence="11 12" key="1">
    <citation type="submission" date="2016-11" db="EMBL/GenBank/DDBJ databases">
        <authorList>
            <person name="Jaros S."/>
            <person name="Januszkiewicz K."/>
            <person name="Wedrychowicz H."/>
        </authorList>
    </citation>
    <scope>NUCLEOTIDE SEQUENCE [LARGE SCALE GENOMIC DNA]</scope>
    <source>
        <strain evidence="11 12">DSM 18899</strain>
    </source>
</reference>
<keyword evidence="4 9" id="KW-1133">Transmembrane helix</keyword>
<dbReference type="Proteomes" id="UP000186513">
    <property type="component" value="Unassembled WGS sequence"/>
</dbReference>
<keyword evidence="12" id="KW-1185">Reference proteome</keyword>
<evidence type="ECO:0000259" key="10">
    <source>
        <dbReference type="PROSITE" id="PS50111"/>
    </source>
</evidence>
<dbReference type="PROSITE" id="PS50111">
    <property type="entry name" value="CHEMOTAXIS_TRANSDUC_2"/>
    <property type="match status" value="1"/>
</dbReference>
<evidence type="ECO:0000256" key="7">
    <source>
        <dbReference type="ARBA" id="ARBA00029447"/>
    </source>
</evidence>
<keyword evidence="2" id="KW-1003">Cell membrane</keyword>
<dbReference type="SMART" id="SM00283">
    <property type="entry name" value="MA"/>
    <property type="match status" value="1"/>
</dbReference>
<feature type="transmembrane region" description="Helical" evidence="9">
    <location>
        <begin position="12"/>
        <end position="32"/>
    </location>
</feature>
<comment type="similarity">
    <text evidence="7">Belongs to the methyl-accepting chemotaxis (MCP) protein family.</text>
</comment>
<evidence type="ECO:0000256" key="5">
    <source>
        <dbReference type="ARBA" id="ARBA00023136"/>
    </source>
</evidence>
<dbReference type="PANTHER" id="PTHR32089">
    <property type="entry name" value="METHYL-ACCEPTING CHEMOTAXIS PROTEIN MCPB"/>
    <property type="match status" value="1"/>
</dbReference>
<accession>A0A1K2HII7</accession>
<proteinExistence type="inferred from homology"/>
<dbReference type="GO" id="GO:0007165">
    <property type="term" value="P:signal transduction"/>
    <property type="evidence" value="ECO:0007669"/>
    <property type="project" value="UniProtKB-KW"/>
</dbReference>
<evidence type="ECO:0000313" key="11">
    <source>
        <dbReference type="EMBL" id="SFZ76652.1"/>
    </source>
</evidence>
<dbReference type="Pfam" id="PF00015">
    <property type="entry name" value="MCPsignal"/>
    <property type="match status" value="1"/>
</dbReference>
<dbReference type="Gene3D" id="1.10.287.950">
    <property type="entry name" value="Methyl-accepting chemotaxis protein"/>
    <property type="match status" value="1"/>
</dbReference>
<name>A0A1K2HII7_9NEIS</name>
<evidence type="ECO:0000256" key="9">
    <source>
        <dbReference type="SAM" id="Phobius"/>
    </source>
</evidence>
<dbReference type="RefSeq" id="WP_072428552.1">
    <property type="nucleotide sequence ID" value="NZ_FPKR01000007.1"/>
</dbReference>
<feature type="domain" description="Methyl-accepting transducer" evidence="10">
    <location>
        <begin position="276"/>
        <end position="512"/>
    </location>
</feature>
<comment type="subcellular location">
    <subcellularLocation>
        <location evidence="1">Cell membrane</location>
        <topology evidence="1">Multi-pass membrane protein</topology>
    </subcellularLocation>
</comment>
<dbReference type="SMART" id="SM01049">
    <property type="entry name" value="Cache_2"/>
    <property type="match status" value="1"/>
</dbReference>
<keyword evidence="5 9" id="KW-0472">Membrane</keyword>
<dbReference type="CDD" id="cd11386">
    <property type="entry name" value="MCP_signal"/>
    <property type="match status" value="1"/>
</dbReference>
<dbReference type="GO" id="GO:0006935">
    <property type="term" value="P:chemotaxis"/>
    <property type="evidence" value="ECO:0007669"/>
    <property type="project" value="UniProtKB-ARBA"/>
</dbReference>
<dbReference type="InterPro" id="IPR004089">
    <property type="entry name" value="MCPsignal_dom"/>
</dbReference>
<dbReference type="GO" id="GO:0005886">
    <property type="term" value="C:plasma membrane"/>
    <property type="evidence" value="ECO:0007669"/>
    <property type="project" value="UniProtKB-SubCell"/>
</dbReference>
<protein>
    <submittedName>
        <fullName evidence="11">Methyl-accepting chemotaxis sensory transducer with Cache sensor</fullName>
    </submittedName>
</protein>
<sequence length="548" mass="59299">MFSTLSLRARLTIVVIVALAGMAALVLMAALTMRGDLLEGRKALVRNGTQAMINQLVHLQQQEASGKLTREEAQARAKDMLRAARYGGENGKSEYFYAYTMEGISVMHPVRPEFEGTNRMEMKDSKGEFILKKMLGGLAGGAQEAFVMTSFPRPGSKEDAPKLQFVHRFEPWNWMIGTGIYLDDVETEFREQLLQQLLIALFPLGLVALICVLVDRSVLRQLGGEPAYTVDVVQKIAAGQLNTPIRLDGQDPNSLLVRVAEMQRQLRELIAQIRESADSIGEMAETVSARSSEVSNGSVSQSDAAAAMAAAVTEMTESIHQIADSADRANQLSLESGQLSREGSEVISRAMGEMNRISEAVHQTSGVIDTLADKTQTITSIVNVIHDVADQTNLLALNAAIEAARAGEQGRGFAVVADEVRKLAERTSTATREIAAMISDIQQSSQESKSTMEMAVQRVESGVELAGQGGEAVRRIEESAGRVVGVVEDISVALKEQTHANNLVSQQVDRISSSADSNASSARTAAEITGRMHGLTEQLRAAVNRFQV</sequence>
<dbReference type="FunFam" id="1.10.287.950:FF:000001">
    <property type="entry name" value="Methyl-accepting chemotaxis sensory transducer"/>
    <property type="match status" value="1"/>
</dbReference>